<dbReference type="SMART" id="SM00015">
    <property type="entry name" value="IQ"/>
    <property type="match status" value="4"/>
</dbReference>
<feature type="compositionally biased region" description="Low complexity" evidence="4">
    <location>
        <begin position="672"/>
        <end position="685"/>
    </location>
</feature>
<name>A0A5A8DYT6_CAFRO</name>
<feature type="repeat" description="ANK" evidence="3">
    <location>
        <begin position="36"/>
        <end position="68"/>
    </location>
</feature>
<evidence type="ECO:0000256" key="4">
    <source>
        <dbReference type="SAM" id="MobiDB-lite"/>
    </source>
</evidence>
<protein>
    <recommendedName>
        <fullName evidence="5">WW domain-containing protein</fullName>
    </recommendedName>
</protein>
<feature type="region of interest" description="Disordered" evidence="4">
    <location>
        <begin position="460"/>
        <end position="777"/>
    </location>
</feature>
<feature type="compositionally biased region" description="Low complexity" evidence="4">
    <location>
        <begin position="700"/>
        <end position="713"/>
    </location>
</feature>
<dbReference type="SUPFAM" id="SSF48403">
    <property type="entry name" value="Ankyrin repeat"/>
    <property type="match status" value="1"/>
</dbReference>
<feature type="repeat" description="ANK" evidence="3">
    <location>
        <begin position="175"/>
        <end position="200"/>
    </location>
</feature>
<feature type="region of interest" description="Disordered" evidence="4">
    <location>
        <begin position="1075"/>
        <end position="1109"/>
    </location>
</feature>
<evidence type="ECO:0000313" key="6">
    <source>
        <dbReference type="EMBL" id="KAA0164932.1"/>
    </source>
</evidence>
<dbReference type="InterPro" id="IPR036770">
    <property type="entry name" value="Ankyrin_rpt-contain_sf"/>
</dbReference>
<feature type="compositionally biased region" description="Acidic residues" evidence="4">
    <location>
        <begin position="648"/>
        <end position="661"/>
    </location>
</feature>
<evidence type="ECO:0000256" key="3">
    <source>
        <dbReference type="PROSITE-ProRule" id="PRU00023"/>
    </source>
</evidence>
<feature type="region of interest" description="Disordered" evidence="4">
    <location>
        <begin position="1709"/>
        <end position="1762"/>
    </location>
</feature>
<feature type="region of interest" description="Disordered" evidence="4">
    <location>
        <begin position="1170"/>
        <end position="1194"/>
    </location>
</feature>
<feature type="region of interest" description="Disordered" evidence="4">
    <location>
        <begin position="219"/>
        <end position="251"/>
    </location>
</feature>
<dbReference type="InterPro" id="IPR000048">
    <property type="entry name" value="IQ_motif_EF-hand-BS"/>
</dbReference>
<feature type="repeat" description="ANK" evidence="3">
    <location>
        <begin position="318"/>
        <end position="350"/>
    </location>
</feature>
<dbReference type="InterPro" id="IPR001202">
    <property type="entry name" value="WW_dom"/>
</dbReference>
<feature type="domain" description="WW" evidence="5">
    <location>
        <begin position="1743"/>
        <end position="1779"/>
    </location>
</feature>
<dbReference type="EMBL" id="VLTM01000001">
    <property type="protein sequence ID" value="KAA0168960.1"/>
    <property type="molecule type" value="Genomic_DNA"/>
</dbReference>
<feature type="region of interest" description="Disordered" evidence="4">
    <location>
        <begin position="1824"/>
        <end position="1856"/>
    </location>
</feature>
<feature type="region of interest" description="Disordered" evidence="4">
    <location>
        <begin position="1877"/>
        <end position="1921"/>
    </location>
</feature>
<dbReference type="Proteomes" id="UP000325113">
    <property type="component" value="Unassembled WGS sequence"/>
</dbReference>
<evidence type="ECO:0000256" key="2">
    <source>
        <dbReference type="ARBA" id="ARBA00023043"/>
    </source>
</evidence>
<feature type="compositionally biased region" description="Basic and acidic residues" evidence="4">
    <location>
        <begin position="1077"/>
        <end position="1087"/>
    </location>
</feature>
<sequence>MQQEALLSAVERGDFTSVRRTLEAWGAWAASATDRAGYTAVMRAALHGRRRVLKLLLRWGADSNAREPREGRTALHLLCAARPYPKREELCEYLITRGADPDAADAQGRRALHVAAEQGWTGLVSVLLNQRADLEAVDSHRRSPLHVAAAAGSTGVVEVMLRWTYPASTVARDADACTPLHHAAAIGHADIAALLIDEGSAAVSPRRGDGLTPLHLACAGPADEPPVEGGGAPLPSPNQSPPATVAAQKRDSSPLVAGAGASASFDAVVTVLLARGADTGVLDTRGRTALHVAAETGRAAAIALLFEADADVRARDLAGDTPLHAACRADQPHAVAAMLAHGATPNDRNSHGDTSIHVCCALGRLDCLRELFRHECDPNLKNFAHRSALGEARVHGQRGAEALLLEEFVQVELDAAGRAVRRLEVLSREEAELGQQLAEQDAQAEAKRQAAARSLETGWAATISGPPDPFASSSGAALVAPDGTPLALEPTSARKATERSQNAQGAGGDGEAQQRPRAWGASLGWVGTAGGESAAEQGDALLSSRPEDEYTASYAPARGRGGGAPPGLEEAPASVSPAGRRNAPAGSAPSQRGDEASGSADADAARASAAAPVLRSWPKRPQRVAKIGTRLGKAVTRWTEEPLPGSDSDGEAEPLSDSDDDGGGKGVGGGLQASQPAASAAWGAPASGGGGGGGGGGGSTIAAASTDPGASADDGGGASGGGGRDDDGAAPGGGLQPVSGAARAAHGGVRSGRRDADAATSSPRSARPGLSSITKEGEAMAWERRHRLGDGSEYWFNRATGESRANRPAELGGGWEAVFDPDRARVVWRDPSTGRVALRDPEATAAARLAAKGEGRAQARKRGGTDALPSRVELRRRRDPLRDEVGEEAVADYAAEQRDLAAEVAEARTRIAAARRIQAGFRRGRALRALRSIRVLRVAAVEAQRVVRGWLGRREAQRRRRARRAATDIQRVWRGLLGRRLWFMEWEEQAVAWGSLSIQRVWRGFCGRRLANTARARQMLWAPPGDTAHWRAMASAFWPPLRRWRGWLEFAVVPPPSLRHASGRDWAGLQAAIASAKTERKEPRGGDTRAVAGRQPSGSVDLTGALSPLVEHGSSDSVWTVELDRAASGEAGPRRRLGTGLQMGRSLSWRAQDGQGEDVTDQDDVLAGQHRPLSRADGRPSTAGSAAAGDLEEGHLPRLPRAALGAVPGDAARVYLRWRDWRAGEGAEATAVRFGRAYEPRFRELSAEQEDALFDGLVRDDARAAASASAERAAAAVLSGAGGETAAGGSAAAATAASAASAGAAGRAPASPPAGPLHRRWADGEGRIGQPRAWLRAERRQSLALDQLLRRGWSDEEDTAARTVQWYYKQAVRLREERARRRAVEKMEGAEAAYLDSPKSVVARMNYALWCQTVGRSLERARPLYLGLVDHMARRGPDHPLILYGFCLLLAATMGESMEVIEALAQRARRADIAKGGESFADAERGFFAEALRRRPDDPEALLGMALVLTFVHGQVDAAEPLFLRAMDLAPTRRGLVEVFTFALQERGGRDYDGHEAFRRMLEKRATAEAKEVAARMLNAASGDRALLIQRVWRGYRTRDALAVLRRAAAQQGPLSGWMRVDPEPAPPGEEPMARYWFHAESGVSAWTRPTLVADWEGLRACGIVTGFGVVSGGGCELAGLWRGRAPRPGPQGWRRRLDGRGFERLAARSFAPDDSEASRWRDGQDQAAAVCPPKGRPPLLHGADPREWEEHQAPPGSDEEQFWFNRTTGESRWSAPRWDRRPATMVAIGAVTRRHAARHEESPLLTEEGSAWNYALDSLADSAQATASPKRRKFAGRMATGRGKAGWRPAPPPGMEFALRKRQRAEEAANARALFDAPLIADGPPSAPRDARSGRAAGAGHWERTSEEPSGGEEAKRDGVVVWVNAVTGEVHEGRTPPA</sequence>
<feature type="compositionally biased region" description="Gly residues" evidence="4">
    <location>
        <begin position="686"/>
        <end position="699"/>
    </location>
</feature>
<evidence type="ECO:0000259" key="5">
    <source>
        <dbReference type="PROSITE" id="PS50020"/>
    </source>
</evidence>
<reference evidence="8 9" key="1">
    <citation type="submission" date="2019-07" db="EMBL/GenBank/DDBJ databases">
        <title>Genomes of Cafeteria roenbergensis.</title>
        <authorList>
            <person name="Fischer M.G."/>
            <person name="Hackl T."/>
            <person name="Roman M."/>
        </authorList>
    </citation>
    <scope>NUCLEOTIDE SEQUENCE [LARGE SCALE GENOMIC DNA]</scope>
    <source>
        <strain evidence="7 9">Cflag</strain>
        <strain evidence="6 8">RCC970-E3</strain>
    </source>
</reference>
<feature type="region of interest" description="Disordered" evidence="4">
    <location>
        <begin position="850"/>
        <end position="869"/>
    </location>
</feature>
<accession>A0A5A8DYT6</accession>
<dbReference type="PANTHER" id="PTHR24198">
    <property type="entry name" value="ANKYRIN REPEAT AND PROTEIN KINASE DOMAIN-CONTAINING PROTEIN"/>
    <property type="match status" value="1"/>
</dbReference>
<evidence type="ECO:0000313" key="7">
    <source>
        <dbReference type="EMBL" id="KAA0168960.1"/>
    </source>
</evidence>
<feature type="repeat" description="ANK" evidence="3">
    <location>
        <begin position="285"/>
        <end position="317"/>
    </location>
</feature>
<dbReference type="GO" id="GO:0005737">
    <property type="term" value="C:cytoplasm"/>
    <property type="evidence" value="ECO:0007669"/>
    <property type="project" value="TreeGrafter"/>
</dbReference>
<dbReference type="PROSITE" id="PS50088">
    <property type="entry name" value="ANK_REPEAT"/>
    <property type="match status" value="6"/>
</dbReference>
<dbReference type="EMBL" id="VLTL01000051">
    <property type="protein sequence ID" value="KAA0164932.1"/>
    <property type="molecule type" value="Genomic_DNA"/>
</dbReference>
<feature type="repeat" description="ANK" evidence="3">
    <location>
        <begin position="107"/>
        <end position="139"/>
    </location>
</feature>
<comment type="caution">
    <text evidence="7">The sequence shown here is derived from an EMBL/GenBank/DDBJ whole genome shotgun (WGS) entry which is preliminary data.</text>
</comment>
<keyword evidence="2 3" id="KW-0040">ANK repeat</keyword>
<dbReference type="Gene3D" id="1.25.40.10">
    <property type="entry name" value="Tetratricopeptide repeat domain"/>
    <property type="match status" value="1"/>
</dbReference>
<evidence type="ECO:0000313" key="8">
    <source>
        <dbReference type="Proteomes" id="UP000324907"/>
    </source>
</evidence>
<dbReference type="Gene3D" id="1.25.40.20">
    <property type="entry name" value="Ankyrin repeat-containing domain"/>
    <property type="match status" value="4"/>
</dbReference>
<organism evidence="7 9">
    <name type="scientific">Cafeteria roenbergensis</name>
    <name type="common">Marine flagellate</name>
    <dbReference type="NCBI Taxonomy" id="33653"/>
    <lineage>
        <taxon>Eukaryota</taxon>
        <taxon>Sar</taxon>
        <taxon>Stramenopiles</taxon>
        <taxon>Bigyra</taxon>
        <taxon>Opalozoa</taxon>
        <taxon>Bicosoecida</taxon>
        <taxon>Cafeteriaceae</taxon>
        <taxon>Cafeteria</taxon>
    </lineage>
</organism>
<dbReference type="Proteomes" id="UP000324907">
    <property type="component" value="Unassembled WGS sequence"/>
</dbReference>
<dbReference type="Pfam" id="PF12796">
    <property type="entry name" value="Ank_2"/>
    <property type="match status" value="3"/>
</dbReference>
<dbReference type="SMART" id="SM00248">
    <property type="entry name" value="ANK"/>
    <property type="match status" value="9"/>
</dbReference>
<dbReference type="Gene3D" id="1.20.5.190">
    <property type="match status" value="1"/>
</dbReference>
<keyword evidence="1" id="KW-0677">Repeat</keyword>
<gene>
    <name evidence="6" type="ORF">FNF28_03666</name>
    <name evidence="7" type="ORF">FNF31_00121</name>
</gene>
<dbReference type="PANTHER" id="PTHR24198:SF165">
    <property type="entry name" value="ANKYRIN REPEAT-CONTAINING PROTEIN-RELATED"/>
    <property type="match status" value="1"/>
</dbReference>
<feature type="repeat" description="ANK" evidence="3">
    <location>
        <begin position="70"/>
        <end position="106"/>
    </location>
</feature>
<feature type="compositionally biased region" description="Basic and acidic residues" evidence="4">
    <location>
        <begin position="1744"/>
        <end position="1753"/>
    </location>
</feature>
<dbReference type="Pfam" id="PF00023">
    <property type="entry name" value="Ank"/>
    <property type="match status" value="2"/>
</dbReference>
<feature type="compositionally biased region" description="Low complexity" evidence="4">
    <location>
        <begin position="596"/>
        <end position="611"/>
    </location>
</feature>
<dbReference type="InterPro" id="IPR002110">
    <property type="entry name" value="Ankyrin_rpt"/>
</dbReference>
<dbReference type="PROSITE" id="PS50020">
    <property type="entry name" value="WW_DOMAIN_2"/>
    <property type="match status" value="1"/>
</dbReference>
<proteinExistence type="predicted"/>
<evidence type="ECO:0000256" key="1">
    <source>
        <dbReference type="ARBA" id="ARBA00022737"/>
    </source>
</evidence>
<feature type="region of interest" description="Disordered" evidence="4">
    <location>
        <begin position="1304"/>
        <end position="1324"/>
    </location>
</feature>
<evidence type="ECO:0000313" key="9">
    <source>
        <dbReference type="Proteomes" id="UP000325113"/>
    </source>
</evidence>
<dbReference type="PROSITE" id="PS50096">
    <property type="entry name" value="IQ"/>
    <property type="match status" value="3"/>
</dbReference>
<dbReference type="PROSITE" id="PS50297">
    <property type="entry name" value="ANK_REP_REGION"/>
    <property type="match status" value="5"/>
</dbReference>
<feature type="compositionally biased region" description="Basic and acidic residues" evidence="4">
    <location>
        <begin position="1902"/>
        <end position="1920"/>
    </location>
</feature>
<dbReference type="InterPro" id="IPR011990">
    <property type="entry name" value="TPR-like_helical_dom_sf"/>
</dbReference>